<protein>
    <submittedName>
        <fullName evidence="3">Pilus assembly protein</fullName>
    </submittedName>
    <submittedName>
        <fullName evidence="4">TadE-like protein</fullName>
    </submittedName>
</protein>
<evidence type="ECO:0000313" key="3">
    <source>
        <dbReference type="EMBL" id="MWC42255.1"/>
    </source>
</evidence>
<dbReference type="OrthoDB" id="7306064at2"/>
<evidence type="ECO:0000313" key="4">
    <source>
        <dbReference type="EMBL" id="SDF61911.1"/>
    </source>
</evidence>
<reference evidence="4 5" key="1">
    <citation type="submission" date="2016-10" db="EMBL/GenBank/DDBJ databases">
        <authorList>
            <person name="Varghese N."/>
            <person name="Submissions S."/>
        </authorList>
    </citation>
    <scope>NUCLEOTIDE SEQUENCE [LARGE SCALE GENOMIC DNA]</scope>
    <source>
        <strain evidence="4 5">S7-754</strain>
    </source>
</reference>
<evidence type="ECO:0000256" key="1">
    <source>
        <dbReference type="SAM" id="Phobius"/>
    </source>
</evidence>
<dbReference type="Proteomes" id="UP000323502">
    <property type="component" value="Unassembled WGS sequence"/>
</dbReference>
<dbReference type="RefSeq" id="WP_149682562.1">
    <property type="nucleotide sequence ID" value="NZ_FNBI01000004.1"/>
</dbReference>
<dbReference type="EMBL" id="FNBI01000004">
    <property type="protein sequence ID" value="SDF61911.1"/>
    <property type="molecule type" value="Genomic_DNA"/>
</dbReference>
<feature type="domain" description="TadE-like" evidence="2">
    <location>
        <begin position="12"/>
        <end position="54"/>
    </location>
</feature>
<organism evidence="4 5">
    <name type="scientific">Sphingomonas carotinifaciens</name>
    <dbReference type="NCBI Taxonomy" id="1166323"/>
    <lineage>
        <taxon>Bacteria</taxon>
        <taxon>Pseudomonadati</taxon>
        <taxon>Pseudomonadota</taxon>
        <taxon>Alphaproteobacteria</taxon>
        <taxon>Sphingomonadales</taxon>
        <taxon>Sphingomonadaceae</taxon>
        <taxon>Sphingomonas</taxon>
    </lineage>
</organism>
<evidence type="ECO:0000313" key="6">
    <source>
        <dbReference type="Proteomes" id="UP000436801"/>
    </source>
</evidence>
<evidence type="ECO:0000259" key="2">
    <source>
        <dbReference type="Pfam" id="PF07811"/>
    </source>
</evidence>
<keyword evidence="1" id="KW-0472">Membrane</keyword>
<sequence length="191" mass="20581">MTSRRLVGDARGATIVEFALIVMPLMMILMAVLEFGHTLYVQGVLQGAVQEAVRSASLGEASGTAVDAIVTRRVQSLVRATDLDFEQKAYDRFSSVGRPEVLVTDNNGNGRYDPGDCWLDARPNGIYDQDAGRIGLGRGDDILVYTVVASVPRLAPLTGSFGISPTKRITAQTMMRNQPYSTQDPVATICG</sequence>
<dbReference type="InterPro" id="IPR012495">
    <property type="entry name" value="TadE-like_dom"/>
</dbReference>
<dbReference type="Pfam" id="PF07811">
    <property type="entry name" value="TadE"/>
    <property type="match status" value="1"/>
</dbReference>
<keyword evidence="1" id="KW-1133">Transmembrane helix</keyword>
<dbReference type="AlphaFoldDB" id="A0A1G7MJM0"/>
<name>A0A1G7MJM0_9SPHN</name>
<keyword evidence="1" id="KW-0812">Transmembrane</keyword>
<dbReference type="EMBL" id="WSUT01000001">
    <property type="protein sequence ID" value="MWC42255.1"/>
    <property type="molecule type" value="Genomic_DNA"/>
</dbReference>
<feature type="transmembrane region" description="Helical" evidence="1">
    <location>
        <begin position="12"/>
        <end position="33"/>
    </location>
</feature>
<dbReference type="Proteomes" id="UP000436801">
    <property type="component" value="Unassembled WGS sequence"/>
</dbReference>
<reference evidence="3 6" key="2">
    <citation type="submission" date="2019-12" db="EMBL/GenBank/DDBJ databases">
        <authorList>
            <person name="Zheng J."/>
        </authorList>
    </citation>
    <scope>NUCLEOTIDE SEQUENCE [LARGE SCALE GENOMIC DNA]</scope>
    <source>
        <strain evidence="3 6">DSM 27347</strain>
    </source>
</reference>
<accession>A0A1G7MJM0</accession>
<gene>
    <name evidence="3" type="ORF">GQR91_01085</name>
    <name evidence="4" type="ORF">SAMN05216557_104231</name>
</gene>
<keyword evidence="5" id="KW-1185">Reference proteome</keyword>
<evidence type="ECO:0000313" key="5">
    <source>
        <dbReference type="Proteomes" id="UP000323502"/>
    </source>
</evidence>
<proteinExistence type="predicted"/>